<dbReference type="Pfam" id="PF14870">
    <property type="entry name" value="PSII_BNR"/>
    <property type="match status" value="1"/>
</dbReference>
<evidence type="ECO:0000256" key="2">
    <source>
        <dbReference type="ARBA" id="ARBA00023276"/>
    </source>
</evidence>
<evidence type="ECO:0000259" key="5">
    <source>
        <dbReference type="Pfam" id="PF14870"/>
    </source>
</evidence>
<dbReference type="Proteomes" id="UP000199518">
    <property type="component" value="Unassembled WGS sequence"/>
</dbReference>
<evidence type="ECO:0000313" key="7">
    <source>
        <dbReference type="Proteomes" id="UP000199518"/>
    </source>
</evidence>
<keyword evidence="1" id="KW-0602">Photosynthesis</keyword>
<sequence>MRHRFLYSLLLRRAIYGFMFALLSASTVQAAERAPILLQAKFTAPLPEQDDAALRAVTCVGKTVWAVGDRGAVWRSTDAGATWSFIALPKETHAFSLHSVCFLTDRVGWIAGGTVLPVGGVLQGVVLATNDGGQTWQVQPGQGLPYLRHIQFFDLSNGIAVGERSTDYPSGALQTTDGGLTWNPLTAKKSGTWIAASFVSADRGILGGTQGTQAAVDRSSILPAGSGSKALFAWHGASLDLQGQGWMAGDGAALVRTVNHGVSWQSVQENLPSQLDDFTNFACVLHRGTNVWVAGTPGSVIWHSPDAGTTWRPARTGDPTPLTAIQFIDDQQGIAVGQLGKICVTRDGGRNWTAVRGGQRRLACLALQTHAARTALPFLTRWSREEGYRTAVMIATRRDLGEDAHAVQQLDMRLAHAVQTAGGSRGWIDWRLPLALPLIEGDRDQLLEEWTLLTDRRLSDVLLASLVGEIRTWRPSVLLIDERRDGEYATELLQRAIEKAMSLAADPTFALNQTQIAGLAPWTVKKLVLQRKDGTAGTVRLDPFEILPRQQSTLDVATASAQGQLHQRVNGNVLHTEFLISRTQGEPAPSDRMVFGDLALGSDARREMPPIRTLDYDRLTQEINHRRTVTAASARIIADPERAGMLLGQLKEIIAPLSPEQAAQQLSVLGRMYHQRGEWSLAESVYSELIVRYPDQPPAVDAMLWLMQFWTSAEMNWQRLRTMQATRTQVRTNPLGEGINQAALETALKTVREQSTKTAAALNAPRLAATVMEDVTPFAPNMGDMQSVVTASGTSSNPQQMQLARWQAAASSVSKSLRAAYPHLFQNPEVQFVTAALYRRRGESNKADEIYGTFMKSLSDDPWNIAARGEAYLLRPGVQSPKPMIVCKQTRMPPMLDGVLSDPCWTQAAEIRLGEDASETYVGSRSAAPRAAKSNPQPVVFLAHDDRFLYLAASVPLDPTLPTDAPELPGRTHDADLAGFDRLCLQLDVDRDYATYYQFEVDQRGQTRDACWDNQAYNPTWYCAATRAQDAWRVECAIPLGELLPAERIIGTAWGVGITRLQPGRGSQSWTGSGSTSPQPALFGLMRFE</sequence>
<dbReference type="Gene3D" id="2.130.10.10">
    <property type="entry name" value="YVTN repeat-like/Quinoprotein amine dehydrogenase"/>
    <property type="match status" value="2"/>
</dbReference>
<dbReference type="PROSITE" id="PS50005">
    <property type="entry name" value="TPR"/>
    <property type="match status" value="1"/>
</dbReference>
<dbReference type="Gene3D" id="1.25.40.10">
    <property type="entry name" value="Tetratricopeptide repeat domain"/>
    <property type="match status" value="1"/>
</dbReference>
<keyword evidence="4" id="KW-0732">Signal</keyword>
<accession>A0A1I3S5N5</accession>
<dbReference type="EMBL" id="FOQD01000023">
    <property type="protein sequence ID" value="SFJ53995.1"/>
    <property type="molecule type" value="Genomic_DNA"/>
</dbReference>
<feature type="repeat" description="TPR" evidence="3">
    <location>
        <begin position="663"/>
        <end position="696"/>
    </location>
</feature>
<dbReference type="OrthoDB" id="226401at2"/>
<keyword evidence="7" id="KW-1185">Reference proteome</keyword>
<keyword evidence="3" id="KW-0802">TPR repeat</keyword>
<dbReference type="AlphaFoldDB" id="A0A1I3S5N5"/>
<protein>
    <recommendedName>
        <fullName evidence="5">Photosynthesis system II assembly factor Ycf48/Hcf136-like domain-containing protein</fullName>
    </recommendedName>
</protein>
<proteinExistence type="predicted"/>
<dbReference type="PANTHER" id="PTHR47199">
    <property type="entry name" value="PHOTOSYSTEM II STABILITY/ASSEMBLY FACTOR HCF136, CHLOROPLASTIC"/>
    <property type="match status" value="1"/>
</dbReference>
<evidence type="ECO:0000256" key="4">
    <source>
        <dbReference type="SAM" id="SignalP"/>
    </source>
</evidence>
<dbReference type="GO" id="GO:0015979">
    <property type="term" value="P:photosynthesis"/>
    <property type="evidence" value="ECO:0007669"/>
    <property type="project" value="UniProtKB-KW"/>
</dbReference>
<keyword evidence="2" id="KW-0604">Photosystem II</keyword>
<gene>
    <name evidence="6" type="ORF">SAMN05421753_12327</name>
</gene>
<evidence type="ECO:0000256" key="3">
    <source>
        <dbReference type="PROSITE-ProRule" id="PRU00339"/>
    </source>
</evidence>
<dbReference type="Gene3D" id="2.60.40.1190">
    <property type="match status" value="1"/>
</dbReference>
<dbReference type="InterPro" id="IPR036278">
    <property type="entry name" value="Sialidase_sf"/>
</dbReference>
<dbReference type="InterPro" id="IPR011990">
    <property type="entry name" value="TPR-like_helical_dom_sf"/>
</dbReference>
<feature type="domain" description="Photosynthesis system II assembly factor Ycf48/Hcf136-like" evidence="5">
    <location>
        <begin position="243"/>
        <end position="355"/>
    </location>
</feature>
<dbReference type="SUPFAM" id="SSF49344">
    <property type="entry name" value="CBD9-like"/>
    <property type="match status" value="1"/>
</dbReference>
<name>A0A1I3S5N5_9PLAN</name>
<reference evidence="7" key="1">
    <citation type="submission" date="2016-10" db="EMBL/GenBank/DDBJ databases">
        <authorList>
            <person name="Varghese N."/>
            <person name="Submissions S."/>
        </authorList>
    </citation>
    <scope>NUCLEOTIDE SEQUENCE [LARGE SCALE GENOMIC DNA]</scope>
    <source>
        <strain evidence="7">DSM 26348</strain>
    </source>
</reference>
<organism evidence="6 7">
    <name type="scientific">Planctomicrobium piriforme</name>
    <dbReference type="NCBI Taxonomy" id="1576369"/>
    <lineage>
        <taxon>Bacteria</taxon>
        <taxon>Pseudomonadati</taxon>
        <taxon>Planctomycetota</taxon>
        <taxon>Planctomycetia</taxon>
        <taxon>Planctomycetales</taxon>
        <taxon>Planctomycetaceae</taxon>
        <taxon>Planctomicrobium</taxon>
    </lineage>
</organism>
<dbReference type="SUPFAM" id="SSF48452">
    <property type="entry name" value="TPR-like"/>
    <property type="match status" value="1"/>
</dbReference>
<feature type="signal peptide" evidence="4">
    <location>
        <begin position="1"/>
        <end position="30"/>
    </location>
</feature>
<evidence type="ECO:0000313" key="6">
    <source>
        <dbReference type="EMBL" id="SFJ53995.1"/>
    </source>
</evidence>
<dbReference type="PANTHER" id="PTHR47199:SF2">
    <property type="entry name" value="PHOTOSYSTEM II STABILITY_ASSEMBLY FACTOR HCF136, CHLOROPLASTIC"/>
    <property type="match status" value="1"/>
</dbReference>
<dbReference type="GO" id="GO:0009523">
    <property type="term" value="C:photosystem II"/>
    <property type="evidence" value="ECO:0007669"/>
    <property type="project" value="UniProtKB-KW"/>
</dbReference>
<dbReference type="InterPro" id="IPR015943">
    <property type="entry name" value="WD40/YVTN_repeat-like_dom_sf"/>
</dbReference>
<evidence type="ECO:0000256" key="1">
    <source>
        <dbReference type="ARBA" id="ARBA00022531"/>
    </source>
</evidence>
<dbReference type="RefSeq" id="WP_092056481.1">
    <property type="nucleotide sequence ID" value="NZ_FOQD01000023.1"/>
</dbReference>
<feature type="chain" id="PRO_5011470097" description="Photosynthesis system II assembly factor Ycf48/Hcf136-like domain-containing protein" evidence="4">
    <location>
        <begin position="31"/>
        <end position="1089"/>
    </location>
</feature>
<dbReference type="InterPro" id="IPR019734">
    <property type="entry name" value="TPR_rpt"/>
</dbReference>
<dbReference type="SUPFAM" id="SSF50939">
    <property type="entry name" value="Sialidases"/>
    <property type="match status" value="1"/>
</dbReference>
<dbReference type="STRING" id="1576369.SAMN05421753_12327"/>
<dbReference type="InterPro" id="IPR028203">
    <property type="entry name" value="PSII_CF48-like_dom"/>
</dbReference>